<dbReference type="Pfam" id="PF04865">
    <property type="entry name" value="Baseplate_J"/>
    <property type="match status" value="1"/>
</dbReference>
<dbReference type="EMBL" id="AFLV02000081">
    <property type="protein sequence ID" value="EKR62444.1"/>
    <property type="molecule type" value="Genomic_DNA"/>
</dbReference>
<reference evidence="2 3" key="1">
    <citation type="submission" date="2012-10" db="EMBL/GenBank/DDBJ databases">
        <authorList>
            <person name="Harkins D.M."/>
            <person name="Durkin A.S."/>
            <person name="Brinkac L.M."/>
            <person name="Haft D.H."/>
            <person name="Selengut J.D."/>
            <person name="Sanka R."/>
            <person name="DePew J."/>
            <person name="Purushe J."/>
            <person name="Whelen A.C."/>
            <person name="Vinetz J.M."/>
            <person name="Sutton G.G."/>
            <person name="Nierman W.C."/>
            <person name="Fouts D.E."/>
        </authorList>
    </citation>
    <scope>NUCLEOTIDE SEQUENCE [LARGE SCALE GENOMIC DNA]</scope>
    <source>
        <strain evidence="2 3">2006001853</strain>
    </source>
</reference>
<organism evidence="2 3">
    <name type="scientific">Leptospira weilii str. 2006001853</name>
    <dbReference type="NCBI Taxonomy" id="1001589"/>
    <lineage>
        <taxon>Bacteria</taxon>
        <taxon>Pseudomonadati</taxon>
        <taxon>Spirochaetota</taxon>
        <taxon>Spirochaetia</taxon>
        <taxon>Leptospirales</taxon>
        <taxon>Leptospiraceae</taxon>
        <taxon>Leptospira</taxon>
    </lineage>
</organism>
<dbReference type="PANTHER" id="PTHR37829:SF3">
    <property type="entry name" value="PROTEIN JAYE-RELATED"/>
    <property type="match status" value="1"/>
</dbReference>
<dbReference type="InterPro" id="IPR006949">
    <property type="entry name" value="Barrel_Baseplate_J-like"/>
</dbReference>
<comment type="caution">
    <text evidence="2">The sequence shown here is derived from an EMBL/GenBank/DDBJ whole genome shotgun (WGS) entry which is preliminary data.</text>
</comment>
<dbReference type="AlphaFoldDB" id="A0A828YW42"/>
<feature type="domain" description="Baseplate protein J-like barrel" evidence="1">
    <location>
        <begin position="97"/>
        <end position="178"/>
    </location>
</feature>
<name>A0A828YW42_9LEPT</name>
<evidence type="ECO:0000313" key="2">
    <source>
        <dbReference type="EMBL" id="EKR62444.1"/>
    </source>
</evidence>
<dbReference type="Proteomes" id="UP000001338">
    <property type="component" value="Unassembled WGS sequence"/>
</dbReference>
<dbReference type="PANTHER" id="PTHR37829">
    <property type="entry name" value="PHAGE-LIKE ELEMENT PBSX PROTEIN XKDT"/>
    <property type="match status" value="1"/>
</dbReference>
<protein>
    <submittedName>
        <fullName evidence="2">Baseplate J-like protein</fullName>
    </submittedName>
</protein>
<evidence type="ECO:0000313" key="3">
    <source>
        <dbReference type="Proteomes" id="UP000001338"/>
    </source>
</evidence>
<proteinExistence type="predicted"/>
<evidence type="ECO:0000259" key="1">
    <source>
        <dbReference type="Pfam" id="PF04865"/>
    </source>
</evidence>
<dbReference type="InterPro" id="IPR052399">
    <property type="entry name" value="Phage_Baseplate_Assmbl_Protein"/>
</dbReference>
<gene>
    <name evidence="2" type="ORF">LEP1GSC036_1711</name>
</gene>
<accession>A0A828YW42</accession>
<sequence>MAGVTEQGFIRKSRDEIVSDLETKYRTQLGSDIDLSILSEDGVRLRILADELDEIYKLAEGIFYSNFAHTAKGMSLDRVLNPLGSERQPAKRAIVSLRFSGVNGSFINIGTICQTGNGLQFITIESGTVSGGTVLLNAQAVLIDYGILGNVAANSITTINTAITGIDTVTNPEPAREGRVIETDSEYLNRFLEEGINGGSSAANVQGALNNIESVLSARVYVKCR</sequence>